<evidence type="ECO:0000313" key="3">
    <source>
        <dbReference type="EMBL" id="SFB55491.1"/>
    </source>
</evidence>
<dbReference type="InterPro" id="IPR016540">
    <property type="entry name" value="UCP008459"/>
</dbReference>
<dbReference type="PIRSF" id="PIRSF008459">
    <property type="entry name" value="UCP008459"/>
    <property type="match status" value="1"/>
</dbReference>
<dbReference type="InterPro" id="IPR049447">
    <property type="entry name" value="A9CJY8-like_N"/>
</dbReference>
<dbReference type="SUPFAM" id="SSF55021">
    <property type="entry name" value="ACT-like"/>
    <property type="match status" value="2"/>
</dbReference>
<dbReference type="Gene3D" id="3.30.2130.10">
    <property type="entry name" value="VC0802-like"/>
    <property type="match status" value="1"/>
</dbReference>
<dbReference type="PANTHER" id="PTHR31131:SF6">
    <property type="entry name" value="CASTOR ACT DOMAIN-CONTAINING PROTEIN"/>
    <property type="match status" value="1"/>
</dbReference>
<dbReference type="Pfam" id="PF13840">
    <property type="entry name" value="ACT_7"/>
    <property type="match status" value="1"/>
</dbReference>
<evidence type="ECO:0000259" key="2">
    <source>
        <dbReference type="Pfam" id="PF21631"/>
    </source>
</evidence>
<sequence length="134" mass="13858">MKRLAIDVQPGEYAVARLDRATPVPAGLLDPAEPGLVSITRTPGELSVVCPAARAPETATVDTDWRLLTVRGPLAFTLTGIIAALSSELASAGVALFTLSTFDTDHVLVKAADLSRAVTALRAAGHEVDDVNGA</sequence>
<dbReference type="RefSeq" id="WP_091676485.1">
    <property type="nucleotide sequence ID" value="NZ_FOKG01000019.1"/>
</dbReference>
<evidence type="ECO:0000259" key="1">
    <source>
        <dbReference type="Pfam" id="PF13840"/>
    </source>
</evidence>
<dbReference type="Pfam" id="PF21631">
    <property type="entry name" value="A9CJY8-like_N"/>
    <property type="match status" value="1"/>
</dbReference>
<feature type="domain" description="A9CJY8-like N-terminal" evidence="2">
    <location>
        <begin position="11"/>
        <end position="57"/>
    </location>
</feature>
<dbReference type="PANTHER" id="PTHR31131">
    <property type="entry name" value="CHROMOSOME 1, WHOLE GENOME SHOTGUN SEQUENCE"/>
    <property type="match status" value="1"/>
</dbReference>
<dbReference type="STRING" id="490629.SAMN05216266_1199"/>
<dbReference type="InterPro" id="IPR051719">
    <property type="entry name" value="CASTOR_mTORC1"/>
</dbReference>
<protein>
    <submittedName>
        <fullName evidence="3">Uncharacterized protein</fullName>
    </submittedName>
</protein>
<organism evidence="3 4">
    <name type="scientific">Amycolatopsis marina</name>
    <dbReference type="NCBI Taxonomy" id="490629"/>
    <lineage>
        <taxon>Bacteria</taxon>
        <taxon>Bacillati</taxon>
        <taxon>Actinomycetota</taxon>
        <taxon>Actinomycetes</taxon>
        <taxon>Pseudonocardiales</taxon>
        <taxon>Pseudonocardiaceae</taxon>
        <taxon>Amycolatopsis</taxon>
    </lineage>
</organism>
<dbReference type="InterPro" id="IPR027795">
    <property type="entry name" value="CASTOR_ACT_dom"/>
</dbReference>
<dbReference type="Proteomes" id="UP000243799">
    <property type="component" value="Unassembled WGS sequence"/>
</dbReference>
<dbReference type="EMBL" id="FOKG01000019">
    <property type="protein sequence ID" value="SFB55491.1"/>
    <property type="molecule type" value="Genomic_DNA"/>
</dbReference>
<reference evidence="4" key="1">
    <citation type="submission" date="2016-10" db="EMBL/GenBank/DDBJ databases">
        <authorList>
            <person name="Varghese N."/>
            <person name="Submissions S."/>
        </authorList>
    </citation>
    <scope>NUCLEOTIDE SEQUENCE [LARGE SCALE GENOMIC DNA]</scope>
    <source>
        <strain evidence="4">CGMCC 4.3568</strain>
    </source>
</reference>
<gene>
    <name evidence="3" type="ORF">SAMN05216266_1199</name>
</gene>
<evidence type="ECO:0000313" key="4">
    <source>
        <dbReference type="Proteomes" id="UP000243799"/>
    </source>
</evidence>
<accession>A0A1I1BYY5</accession>
<dbReference type="AlphaFoldDB" id="A0A1I1BYY5"/>
<proteinExistence type="predicted"/>
<dbReference type="OrthoDB" id="5615858at2"/>
<keyword evidence="4" id="KW-1185">Reference proteome</keyword>
<name>A0A1I1BYY5_9PSEU</name>
<dbReference type="InterPro" id="IPR045865">
    <property type="entry name" value="ACT-like_dom_sf"/>
</dbReference>
<feature type="domain" description="CASTOR ACT" evidence="1">
    <location>
        <begin position="61"/>
        <end position="122"/>
    </location>
</feature>